<feature type="transmembrane region" description="Helical" evidence="6">
    <location>
        <begin position="12"/>
        <end position="31"/>
    </location>
</feature>
<dbReference type="GO" id="GO:0043190">
    <property type="term" value="C:ATP-binding cassette (ABC) transporter complex"/>
    <property type="evidence" value="ECO:0007669"/>
    <property type="project" value="TreeGrafter"/>
</dbReference>
<keyword evidence="5 6" id="KW-0472">Membrane</keyword>
<feature type="transmembrane region" description="Helical" evidence="6">
    <location>
        <begin position="334"/>
        <end position="352"/>
    </location>
</feature>
<dbReference type="GO" id="GO:0015920">
    <property type="term" value="P:lipopolysaccharide transport"/>
    <property type="evidence" value="ECO:0007669"/>
    <property type="project" value="TreeGrafter"/>
</dbReference>
<proteinExistence type="predicted"/>
<protein>
    <recommendedName>
        <fullName evidence="8">YjgP/YjgQ family permease</fullName>
    </recommendedName>
</protein>
<name>A0A381Q1J0_9ZZZZ</name>
<evidence type="ECO:0000256" key="6">
    <source>
        <dbReference type="SAM" id="Phobius"/>
    </source>
</evidence>
<reference evidence="7" key="1">
    <citation type="submission" date="2018-05" db="EMBL/GenBank/DDBJ databases">
        <authorList>
            <person name="Lanie J.A."/>
            <person name="Ng W.-L."/>
            <person name="Kazmierczak K.M."/>
            <person name="Andrzejewski T.M."/>
            <person name="Davidsen T.M."/>
            <person name="Wayne K.J."/>
            <person name="Tettelin H."/>
            <person name="Glass J.I."/>
            <person name="Rusch D."/>
            <person name="Podicherti R."/>
            <person name="Tsui H.-C.T."/>
            <person name="Winkler M.E."/>
        </authorList>
    </citation>
    <scope>NUCLEOTIDE SEQUENCE</scope>
</reference>
<dbReference type="AlphaFoldDB" id="A0A381Q1J0"/>
<evidence type="ECO:0000256" key="2">
    <source>
        <dbReference type="ARBA" id="ARBA00022475"/>
    </source>
</evidence>
<keyword evidence="3 6" id="KW-0812">Transmembrane</keyword>
<keyword evidence="2" id="KW-1003">Cell membrane</keyword>
<dbReference type="PANTHER" id="PTHR33529">
    <property type="entry name" value="SLR0882 PROTEIN-RELATED"/>
    <property type="match status" value="1"/>
</dbReference>
<feature type="transmembrane region" description="Helical" evidence="6">
    <location>
        <begin position="100"/>
        <end position="118"/>
    </location>
</feature>
<accession>A0A381Q1J0</accession>
<evidence type="ECO:0000313" key="7">
    <source>
        <dbReference type="EMBL" id="SUZ73185.1"/>
    </source>
</evidence>
<evidence type="ECO:0008006" key="8">
    <source>
        <dbReference type="Google" id="ProtNLM"/>
    </source>
</evidence>
<evidence type="ECO:0000256" key="5">
    <source>
        <dbReference type="ARBA" id="ARBA00023136"/>
    </source>
</evidence>
<dbReference type="InterPro" id="IPR005495">
    <property type="entry name" value="LptG/LptF_permease"/>
</dbReference>
<feature type="transmembrane region" description="Helical" evidence="6">
    <location>
        <begin position="51"/>
        <end position="79"/>
    </location>
</feature>
<organism evidence="7">
    <name type="scientific">marine metagenome</name>
    <dbReference type="NCBI Taxonomy" id="408172"/>
    <lineage>
        <taxon>unclassified sequences</taxon>
        <taxon>metagenomes</taxon>
        <taxon>ecological metagenomes</taxon>
    </lineage>
</organism>
<gene>
    <name evidence="7" type="ORF">METZ01_LOCUS26039</name>
</gene>
<feature type="transmembrane region" description="Helical" evidence="6">
    <location>
        <begin position="302"/>
        <end position="322"/>
    </location>
</feature>
<sequence length="357" mass="38643">MIRILDRLIAGTFLRIFAVFVVGAPLLFIVGDIVEYVDRYFERGLTVGDLAIAYVYALPEFISWSFPIAALIAAVFTIHSMTQHREVLAAKAGGISFHRLMAPLIALGLLLTGAGLLLSEVVPVAKRRSGQILRGEEIGRQWRNDFVFKTDDARTLTVRRLNIVPPTLTRVALEVPAGSAGEAPQYLQAVQAQFDSVRGWTFVDGHLRILPDRAASLTLNFDSLRSSTFGEPPEGLLGRPEEVGEMTNSEIDRMVTNLTRSGGDVSALLVEKGQRKAIAAATLVIILFGGPLATSSRRGGRAYGIGVALASVILYLLMFRLAGAAGQSGAIEPVLSAWVPNLVFLTCGLVLFKRVRT</sequence>
<dbReference type="EMBL" id="UINC01001171">
    <property type="protein sequence ID" value="SUZ73185.1"/>
    <property type="molecule type" value="Genomic_DNA"/>
</dbReference>
<feature type="transmembrane region" description="Helical" evidence="6">
    <location>
        <begin position="277"/>
        <end position="295"/>
    </location>
</feature>
<evidence type="ECO:0000256" key="1">
    <source>
        <dbReference type="ARBA" id="ARBA00004651"/>
    </source>
</evidence>
<evidence type="ECO:0000256" key="3">
    <source>
        <dbReference type="ARBA" id="ARBA00022692"/>
    </source>
</evidence>
<dbReference type="Pfam" id="PF03739">
    <property type="entry name" value="LptF_LptG"/>
    <property type="match status" value="1"/>
</dbReference>
<keyword evidence="4 6" id="KW-1133">Transmembrane helix</keyword>
<comment type="subcellular location">
    <subcellularLocation>
        <location evidence="1">Cell membrane</location>
        <topology evidence="1">Multi-pass membrane protein</topology>
    </subcellularLocation>
</comment>
<evidence type="ECO:0000256" key="4">
    <source>
        <dbReference type="ARBA" id="ARBA00022989"/>
    </source>
</evidence>
<dbReference type="PANTHER" id="PTHR33529:SF6">
    <property type="entry name" value="YJGP_YJGQ FAMILY PERMEASE"/>
    <property type="match status" value="1"/>
</dbReference>